<dbReference type="GO" id="GO:0004792">
    <property type="term" value="F:thiosulfate-cyanide sulfurtransferase activity"/>
    <property type="evidence" value="ECO:0007669"/>
    <property type="project" value="TreeGrafter"/>
</dbReference>
<gene>
    <name evidence="2" type="ORF">CC85DRAFT_245475</name>
</gene>
<dbReference type="Gene3D" id="3.40.250.10">
    <property type="entry name" value="Rhodanese-like domain"/>
    <property type="match status" value="1"/>
</dbReference>
<name>A0A0J1B4U2_9TREE</name>
<dbReference type="STRING" id="879819.A0A0J1B4U2"/>
<dbReference type="InterPro" id="IPR036873">
    <property type="entry name" value="Rhodanese-like_dom_sf"/>
</dbReference>
<dbReference type="PANTHER" id="PTHR44086:SF10">
    <property type="entry name" value="THIOSULFATE SULFURTRANSFERASE_RHODANESE-LIKE DOMAIN-CONTAINING PROTEIN 3"/>
    <property type="match status" value="1"/>
</dbReference>
<keyword evidence="3" id="KW-1185">Reference proteome</keyword>
<proteinExistence type="predicted"/>
<accession>A0A0J1B4U2</accession>
<organism evidence="2 3">
    <name type="scientific">Cutaneotrichosporon oleaginosum</name>
    <dbReference type="NCBI Taxonomy" id="879819"/>
    <lineage>
        <taxon>Eukaryota</taxon>
        <taxon>Fungi</taxon>
        <taxon>Dikarya</taxon>
        <taxon>Basidiomycota</taxon>
        <taxon>Agaricomycotina</taxon>
        <taxon>Tremellomycetes</taxon>
        <taxon>Trichosporonales</taxon>
        <taxon>Trichosporonaceae</taxon>
        <taxon>Cutaneotrichosporon</taxon>
    </lineage>
</organism>
<evidence type="ECO:0000313" key="2">
    <source>
        <dbReference type="EMBL" id="KLT42699.1"/>
    </source>
</evidence>
<dbReference type="PROSITE" id="PS50206">
    <property type="entry name" value="RHODANESE_3"/>
    <property type="match status" value="1"/>
</dbReference>
<dbReference type="SMART" id="SM00450">
    <property type="entry name" value="RHOD"/>
    <property type="match status" value="1"/>
</dbReference>
<evidence type="ECO:0000259" key="1">
    <source>
        <dbReference type="PROSITE" id="PS50206"/>
    </source>
</evidence>
<dbReference type="GeneID" id="28980957"/>
<dbReference type="AlphaFoldDB" id="A0A0J1B4U2"/>
<dbReference type="Proteomes" id="UP000053611">
    <property type="component" value="Unassembled WGS sequence"/>
</dbReference>
<feature type="domain" description="Rhodanese" evidence="1">
    <location>
        <begin position="44"/>
        <end position="140"/>
    </location>
</feature>
<dbReference type="RefSeq" id="XP_018279190.1">
    <property type="nucleotide sequence ID" value="XM_018420354.1"/>
</dbReference>
<dbReference type="Pfam" id="PF00581">
    <property type="entry name" value="Rhodanese"/>
    <property type="match status" value="1"/>
</dbReference>
<dbReference type="InterPro" id="IPR001763">
    <property type="entry name" value="Rhodanese-like_dom"/>
</dbReference>
<dbReference type="GO" id="GO:0005739">
    <property type="term" value="C:mitochondrion"/>
    <property type="evidence" value="ECO:0007669"/>
    <property type="project" value="TreeGrafter"/>
</dbReference>
<dbReference type="SUPFAM" id="SSF52821">
    <property type="entry name" value="Rhodanese/Cell cycle control phosphatase"/>
    <property type="match status" value="1"/>
</dbReference>
<protein>
    <submittedName>
        <fullName evidence="2">Rhodanese-like protein</fullName>
    </submittedName>
</protein>
<dbReference type="OrthoDB" id="566238at2759"/>
<evidence type="ECO:0000313" key="3">
    <source>
        <dbReference type="Proteomes" id="UP000053611"/>
    </source>
</evidence>
<dbReference type="PANTHER" id="PTHR44086">
    <property type="entry name" value="THIOSULFATE SULFURTRANSFERASE RDL2, MITOCHONDRIAL-RELATED"/>
    <property type="match status" value="1"/>
</dbReference>
<sequence>MAAATLLSHHPSPLSAPLFKEARDTWARDPIIDYDEVKQLSQQPTDDVLLVDVREPDENALGSIPSAVNLPLSRLDDALAVGFNPGAFQQEFAFPKPVNGQNIVFYCRSGKRSATACEVANRHGYLNTRNYVGSWLEWCEKEGIDNNED</sequence>
<reference evidence="2 3" key="1">
    <citation type="submission" date="2015-03" db="EMBL/GenBank/DDBJ databases">
        <title>Genomics and transcriptomics of the oil-accumulating basidiomycete yeast T. oleaginosus allow insights into substrate utilization and the diverse evolutionary trajectories of mating systems in fungi.</title>
        <authorList>
            <consortium name="DOE Joint Genome Institute"/>
            <person name="Kourist R."/>
            <person name="Kracht O."/>
            <person name="Bracharz F."/>
            <person name="Lipzen A."/>
            <person name="Nolan M."/>
            <person name="Ohm R."/>
            <person name="Grigoriev I."/>
            <person name="Sun S."/>
            <person name="Heitman J."/>
            <person name="Bruck T."/>
            <person name="Nowrousian M."/>
        </authorList>
    </citation>
    <scope>NUCLEOTIDE SEQUENCE [LARGE SCALE GENOMIC DNA]</scope>
    <source>
        <strain evidence="2 3">IBC0246</strain>
    </source>
</reference>
<dbReference type="EMBL" id="KQ087202">
    <property type="protein sequence ID" value="KLT42699.1"/>
    <property type="molecule type" value="Genomic_DNA"/>
</dbReference>